<evidence type="ECO:0000313" key="15">
    <source>
        <dbReference type="Proteomes" id="UP001220022"/>
    </source>
</evidence>
<evidence type="ECO:0000259" key="13">
    <source>
        <dbReference type="PROSITE" id="PS50885"/>
    </source>
</evidence>
<keyword evidence="5 12" id="KW-0812">Transmembrane</keyword>
<keyword evidence="3" id="KW-0597">Phosphoprotein</keyword>
<evidence type="ECO:0000313" key="14">
    <source>
        <dbReference type="EMBL" id="MDF2255565.1"/>
    </source>
</evidence>
<comment type="caution">
    <text evidence="14">The sequence shown here is derived from an EMBL/GenBank/DDBJ whole genome shotgun (WGS) entry which is preliminary data.</text>
</comment>
<keyword evidence="15" id="KW-1185">Reference proteome</keyword>
<evidence type="ECO:0000256" key="7">
    <source>
        <dbReference type="ARBA" id="ARBA00022777"/>
    </source>
</evidence>
<evidence type="ECO:0000256" key="6">
    <source>
        <dbReference type="ARBA" id="ARBA00022741"/>
    </source>
</evidence>
<evidence type="ECO:0000256" key="4">
    <source>
        <dbReference type="ARBA" id="ARBA00022679"/>
    </source>
</evidence>
<dbReference type="Proteomes" id="UP001220022">
    <property type="component" value="Unassembled WGS sequence"/>
</dbReference>
<comment type="catalytic activity">
    <reaction evidence="1">
        <text>ATP + protein L-histidine = ADP + protein N-phospho-L-histidine.</text>
        <dbReference type="EC" id="2.7.13.3"/>
    </reaction>
</comment>
<evidence type="ECO:0000256" key="8">
    <source>
        <dbReference type="ARBA" id="ARBA00022840"/>
    </source>
</evidence>
<feature type="domain" description="HAMP" evidence="13">
    <location>
        <begin position="708"/>
        <end position="760"/>
    </location>
</feature>
<organism evidence="14 15">
    <name type="scientific">Streptantibioticus ferralitis</name>
    <dbReference type="NCBI Taxonomy" id="236510"/>
    <lineage>
        <taxon>Bacteria</taxon>
        <taxon>Bacillati</taxon>
        <taxon>Actinomycetota</taxon>
        <taxon>Actinomycetes</taxon>
        <taxon>Kitasatosporales</taxon>
        <taxon>Streptomycetaceae</taxon>
        <taxon>Streptantibioticus</taxon>
    </lineage>
</organism>
<keyword evidence="6" id="KW-0547">Nucleotide-binding</keyword>
<feature type="region of interest" description="Disordered" evidence="11">
    <location>
        <begin position="1"/>
        <end position="23"/>
    </location>
</feature>
<keyword evidence="7" id="KW-0418">Kinase</keyword>
<evidence type="ECO:0000256" key="9">
    <source>
        <dbReference type="ARBA" id="ARBA00022989"/>
    </source>
</evidence>
<feature type="transmembrane region" description="Helical" evidence="12">
    <location>
        <begin position="417"/>
        <end position="437"/>
    </location>
</feature>
<accession>A0ABT5YVF8</accession>
<evidence type="ECO:0000256" key="12">
    <source>
        <dbReference type="SAM" id="Phobius"/>
    </source>
</evidence>
<dbReference type="InterPro" id="IPR003660">
    <property type="entry name" value="HAMP_dom"/>
</dbReference>
<evidence type="ECO:0000256" key="1">
    <source>
        <dbReference type="ARBA" id="ARBA00000085"/>
    </source>
</evidence>
<dbReference type="InterPro" id="IPR050980">
    <property type="entry name" value="2C_sensor_his_kinase"/>
</dbReference>
<dbReference type="CDD" id="cd06225">
    <property type="entry name" value="HAMP"/>
    <property type="match status" value="1"/>
</dbReference>
<sequence>MRGRPALPTVSRAPRRHRTRRRADMPLLGGVRPPIASLIVLLLVVAALTVAGLGSVHGEQVPHAVLDGEQQIAADIAVSVRTAIDAESATARRTGDSYTVTGRTTPAAVLKSLASTRKAVLGGALLDTQSGRTLATGGERVPLTGVDAKAPTGDHGTIPPRLVTSGAGQRVLYFAKVTLPAQSVDANQDQNPDAALPQRKQWLLVFSEALPTLTSYGDGRTAQVRDAKGNVLATAARGAAQPLDAPDRGLTAAAGAAVSAHGTGASGSLLGATSGDRKTVAGWASVASSSGSGDANGLGLVVLTSRPVPVMGHSVDYSRFALAAAGALAGIALLVGLFLRLTVQRPLLRLYLSADRLARGAGESGPRSTEELARPVPVHGLGELGRIGRALESLRRQLLGESGPEEIPVRRGPGCRALAVVAMLLVAVWAVPLIFLLNRADTATAVPSLALADQQARTEIAANRIRQSLGASYTDLTDVAKSLPGRTTAAQTEALGRTLAGHHHFRSLYLIGRTGDIVLRVGKTPLRTIVHVPDGSGITTVNTSGRIPAIAAYAQIPAANGRALAGGGVVLFGEIDVKALNFELHRPKLGSVWVTDAKYKVLAASIGYRAFEALPGSGLTRLATSTQSAPGTAGTATSAVLGSSSGPSVAAAAPLAQGGPTAGLGWRVVTAEPAVALQLPAFQAEQRTMLAGVLGLTVGVACLGWLHIVVIRPLRTMAVLAERLAGGDRRTVLYPVNHDEAGSVTRNLELIRQALAERGRVSRSGHASAAHPGVAAQPGSPVQSRHTSAPQR</sequence>
<keyword evidence="10" id="KW-0902">Two-component regulatory system</keyword>
<dbReference type="PANTHER" id="PTHR44936">
    <property type="entry name" value="SENSOR PROTEIN CREC"/>
    <property type="match status" value="1"/>
</dbReference>
<dbReference type="Gene3D" id="6.10.340.10">
    <property type="match status" value="1"/>
</dbReference>
<dbReference type="SMART" id="SM00304">
    <property type="entry name" value="HAMP"/>
    <property type="match status" value="2"/>
</dbReference>
<keyword evidence="8" id="KW-0067">ATP-binding</keyword>
<keyword evidence="4" id="KW-0808">Transferase</keyword>
<feature type="transmembrane region" description="Helical" evidence="12">
    <location>
        <begin position="320"/>
        <end position="339"/>
    </location>
</feature>
<feature type="compositionally biased region" description="Polar residues" evidence="11">
    <location>
        <begin position="780"/>
        <end position="792"/>
    </location>
</feature>
<evidence type="ECO:0000256" key="11">
    <source>
        <dbReference type="SAM" id="MobiDB-lite"/>
    </source>
</evidence>
<feature type="region of interest" description="Disordered" evidence="11">
    <location>
        <begin position="136"/>
        <end position="159"/>
    </location>
</feature>
<dbReference type="PANTHER" id="PTHR44936:SF9">
    <property type="entry name" value="SENSOR PROTEIN CREC"/>
    <property type="match status" value="1"/>
</dbReference>
<dbReference type="RefSeq" id="WP_275810261.1">
    <property type="nucleotide sequence ID" value="NZ_BAAANM010000017.1"/>
</dbReference>
<dbReference type="Pfam" id="PF00672">
    <property type="entry name" value="HAMP"/>
    <property type="match status" value="2"/>
</dbReference>
<protein>
    <recommendedName>
        <fullName evidence="2">histidine kinase</fullName>
        <ecNumber evidence="2">2.7.13.3</ecNumber>
    </recommendedName>
</protein>
<evidence type="ECO:0000256" key="10">
    <source>
        <dbReference type="ARBA" id="ARBA00023012"/>
    </source>
</evidence>
<keyword evidence="9 12" id="KW-1133">Transmembrane helix</keyword>
<name>A0ABT5YVF8_9ACTN</name>
<dbReference type="EC" id="2.7.13.3" evidence="2"/>
<reference evidence="14 15" key="1">
    <citation type="submission" date="2023-03" db="EMBL/GenBank/DDBJ databases">
        <title>Draft genome sequence of type strain Streptomyces ferralitis JCM 14344.</title>
        <authorList>
            <person name="Klaysubun C."/>
            <person name="Duangmal K."/>
        </authorList>
    </citation>
    <scope>NUCLEOTIDE SEQUENCE [LARGE SCALE GENOMIC DNA]</scope>
    <source>
        <strain evidence="14 15">JCM 14344</strain>
    </source>
</reference>
<proteinExistence type="predicted"/>
<dbReference type="PROSITE" id="PS50885">
    <property type="entry name" value="HAMP"/>
    <property type="match status" value="1"/>
</dbReference>
<keyword evidence="12" id="KW-0472">Membrane</keyword>
<dbReference type="EMBL" id="JARHTQ010000004">
    <property type="protein sequence ID" value="MDF2255565.1"/>
    <property type="molecule type" value="Genomic_DNA"/>
</dbReference>
<evidence type="ECO:0000256" key="5">
    <source>
        <dbReference type="ARBA" id="ARBA00022692"/>
    </source>
</evidence>
<feature type="region of interest" description="Disordered" evidence="11">
    <location>
        <begin position="761"/>
        <end position="792"/>
    </location>
</feature>
<evidence type="ECO:0000256" key="3">
    <source>
        <dbReference type="ARBA" id="ARBA00022553"/>
    </source>
</evidence>
<feature type="transmembrane region" description="Helical" evidence="12">
    <location>
        <begin position="689"/>
        <end position="710"/>
    </location>
</feature>
<evidence type="ECO:0000256" key="2">
    <source>
        <dbReference type="ARBA" id="ARBA00012438"/>
    </source>
</evidence>
<gene>
    <name evidence="14" type="ORF">P2L57_07465</name>
</gene>